<evidence type="ECO:0000256" key="3">
    <source>
        <dbReference type="ARBA" id="ARBA00022448"/>
    </source>
</evidence>
<gene>
    <name evidence="13" type="ORF">MPC4_130028</name>
</gene>
<reference evidence="13 14" key="1">
    <citation type="submission" date="2019-05" db="EMBL/GenBank/DDBJ databases">
        <authorList>
            <person name="Farhan Ul Haque M."/>
        </authorList>
    </citation>
    <scope>NUCLEOTIDE SEQUENCE [LARGE SCALE GENOMIC DNA]</scope>
    <source>
        <strain evidence="13">2</strain>
    </source>
</reference>
<dbReference type="NCBIfam" id="TIGR01352">
    <property type="entry name" value="tonB_Cterm"/>
    <property type="match status" value="1"/>
</dbReference>
<dbReference type="Gene3D" id="3.30.1150.10">
    <property type="match status" value="1"/>
</dbReference>
<evidence type="ECO:0000256" key="2">
    <source>
        <dbReference type="ARBA" id="ARBA00006555"/>
    </source>
</evidence>
<feature type="region of interest" description="Disordered" evidence="10">
    <location>
        <begin position="95"/>
        <end position="234"/>
    </location>
</feature>
<dbReference type="Proteomes" id="UP000485880">
    <property type="component" value="Unassembled WGS sequence"/>
</dbReference>
<evidence type="ECO:0000256" key="6">
    <source>
        <dbReference type="ARBA" id="ARBA00022692"/>
    </source>
</evidence>
<dbReference type="Pfam" id="PF03544">
    <property type="entry name" value="TonB_C"/>
    <property type="match status" value="1"/>
</dbReference>
<dbReference type="InterPro" id="IPR051045">
    <property type="entry name" value="TonB-dependent_transducer"/>
</dbReference>
<proteinExistence type="inferred from homology"/>
<organism evidence="13 14">
    <name type="scientific">Methylocella tundrae</name>
    <dbReference type="NCBI Taxonomy" id="227605"/>
    <lineage>
        <taxon>Bacteria</taxon>
        <taxon>Pseudomonadati</taxon>
        <taxon>Pseudomonadota</taxon>
        <taxon>Alphaproteobacteria</taxon>
        <taxon>Hyphomicrobiales</taxon>
        <taxon>Beijerinckiaceae</taxon>
        <taxon>Methylocella</taxon>
    </lineage>
</organism>
<comment type="similarity">
    <text evidence="2">Belongs to the TonB family.</text>
</comment>
<feature type="compositionally biased region" description="Basic and acidic residues" evidence="10">
    <location>
        <begin position="112"/>
        <end position="125"/>
    </location>
</feature>
<protein>
    <submittedName>
        <fullName evidence="13">TonB family protein</fullName>
    </submittedName>
</protein>
<accession>A0A8B6M1W3</accession>
<evidence type="ECO:0000256" key="8">
    <source>
        <dbReference type="ARBA" id="ARBA00022989"/>
    </source>
</evidence>
<feature type="compositionally biased region" description="Pro residues" evidence="10">
    <location>
        <begin position="102"/>
        <end position="111"/>
    </location>
</feature>
<evidence type="ECO:0000259" key="12">
    <source>
        <dbReference type="PROSITE" id="PS52015"/>
    </source>
</evidence>
<dbReference type="PANTHER" id="PTHR33446">
    <property type="entry name" value="PROTEIN TONB-RELATED"/>
    <property type="match status" value="1"/>
</dbReference>
<keyword evidence="7" id="KW-0653">Protein transport</keyword>
<evidence type="ECO:0000256" key="11">
    <source>
        <dbReference type="SAM" id="Phobius"/>
    </source>
</evidence>
<dbReference type="RefSeq" id="WP_174511445.1">
    <property type="nucleotide sequence ID" value="NZ_CABFMQ020000035.1"/>
</dbReference>
<dbReference type="AlphaFoldDB" id="A0A8B6M1W3"/>
<evidence type="ECO:0000256" key="9">
    <source>
        <dbReference type="ARBA" id="ARBA00023136"/>
    </source>
</evidence>
<feature type="region of interest" description="Disordered" evidence="10">
    <location>
        <begin position="1"/>
        <end position="27"/>
    </location>
</feature>
<dbReference type="GO" id="GO:0055085">
    <property type="term" value="P:transmembrane transport"/>
    <property type="evidence" value="ECO:0007669"/>
    <property type="project" value="InterPro"/>
</dbReference>
<keyword evidence="14" id="KW-1185">Reference proteome</keyword>
<dbReference type="PANTHER" id="PTHR33446:SF2">
    <property type="entry name" value="PROTEIN TONB"/>
    <property type="match status" value="1"/>
</dbReference>
<evidence type="ECO:0000256" key="10">
    <source>
        <dbReference type="SAM" id="MobiDB-lite"/>
    </source>
</evidence>
<evidence type="ECO:0000256" key="1">
    <source>
        <dbReference type="ARBA" id="ARBA00004383"/>
    </source>
</evidence>
<keyword evidence="9 11" id="KW-0472">Membrane</keyword>
<feature type="compositionally biased region" description="Basic and acidic residues" evidence="10">
    <location>
        <begin position="133"/>
        <end position="152"/>
    </location>
</feature>
<sequence length="352" mass="38246">MLHKLAGGDHGSGSQRDVTEDPLIADPPLRADLDDHLVAPPDASLDETRRRRFIWILAACVIAHALVLAILFYESNSPQKMAQVEEIPVELVPQMPEEKVEPPPPPPPPPPKQKEQPKPKQKMVDDEQPAYDAPREANKETIEREAPEKETQAQRVAPPSTQTAETPAPPKPAEAPPNAIVQAPEEEAPAKLADDNPNAEPLDKAEPAPQKKPTEKKAPVISKAPSTRSKNLSVSDQLAALSSVPEYHLGSAAKPSPIGGGTAKTTYLSILFGLIMRQMHVPSDLRNGHQQVEGIVAFYVDENGNLTHQAVYRASGRPDLDAAALNAVRRAAPFPAPPRGDPHAIWFHYDTR</sequence>
<dbReference type="InterPro" id="IPR037682">
    <property type="entry name" value="TonB_C"/>
</dbReference>
<feature type="domain" description="TonB C-terminal" evidence="12">
    <location>
        <begin position="266"/>
        <end position="352"/>
    </location>
</feature>
<dbReference type="GO" id="GO:0031992">
    <property type="term" value="F:energy transducer activity"/>
    <property type="evidence" value="ECO:0007669"/>
    <property type="project" value="TreeGrafter"/>
</dbReference>
<dbReference type="SUPFAM" id="SSF74653">
    <property type="entry name" value="TolA/TonB C-terminal domain"/>
    <property type="match status" value="1"/>
</dbReference>
<evidence type="ECO:0000256" key="5">
    <source>
        <dbReference type="ARBA" id="ARBA00022519"/>
    </source>
</evidence>
<feature type="compositionally biased region" description="Polar residues" evidence="10">
    <location>
        <begin position="224"/>
        <end position="234"/>
    </location>
</feature>
<dbReference type="GO" id="GO:0015031">
    <property type="term" value="P:protein transport"/>
    <property type="evidence" value="ECO:0007669"/>
    <property type="project" value="UniProtKB-KW"/>
</dbReference>
<evidence type="ECO:0000256" key="7">
    <source>
        <dbReference type="ARBA" id="ARBA00022927"/>
    </source>
</evidence>
<comment type="subcellular location">
    <subcellularLocation>
        <location evidence="1">Cell inner membrane</location>
        <topology evidence="1">Single-pass membrane protein</topology>
        <orientation evidence="1">Periplasmic side</orientation>
    </subcellularLocation>
</comment>
<evidence type="ECO:0000313" key="14">
    <source>
        <dbReference type="Proteomes" id="UP000485880"/>
    </source>
</evidence>
<keyword evidence="5" id="KW-0997">Cell inner membrane</keyword>
<keyword evidence="4" id="KW-1003">Cell membrane</keyword>
<keyword evidence="3" id="KW-0813">Transport</keyword>
<dbReference type="InterPro" id="IPR006260">
    <property type="entry name" value="TonB/TolA_C"/>
</dbReference>
<evidence type="ECO:0000313" key="13">
    <source>
        <dbReference type="EMBL" id="VTZ49007.1"/>
    </source>
</evidence>
<keyword evidence="6 11" id="KW-0812">Transmembrane</keyword>
<keyword evidence="8 11" id="KW-1133">Transmembrane helix</keyword>
<dbReference type="EMBL" id="CABFMQ020000035">
    <property type="protein sequence ID" value="VTZ49007.1"/>
    <property type="molecule type" value="Genomic_DNA"/>
</dbReference>
<dbReference type="PROSITE" id="PS52015">
    <property type="entry name" value="TONB_CTD"/>
    <property type="match status" value="1"/>
</dbReference>
<dbReference type="GO" id="GO:0098797">
    <property type="term" value="C:plasma membrane protein complex"/>
    <property type="evidence" value="ECO:0007669"/>
    <property type="project" value="TreeGrafter"/>
</dbReference>
<feature type="transmembrane region" description="Helical" evidence="11">
    <location>
        <begin position="53"/>
        <end position="73"/>
    </location>
</feature>
<name>A0A8B6M1W3_METTU</name>
<evidence type="ECO:0000256" key="4">
    <source>
        <dbReference type="ARBA" id="ARBA00022475"/>
    </source>
</evidence>
<comment type="caution">
    <text evidence="13">The sequence shown here is derived from an EMBL/GenBank/DDBJ whole genome shotgun (WGS) entry which is preliminary data.</text>
</comment>